<feature type="transmembrane region" description="Helical" evidence="1">
    <location>
        <begin position="258"/>
        <end position="277"/>
    </location>
</feature>
<feature type="transmembrane region" description="Helical" evidence="1">
    <location>
        <begin position="314"/>
        <end position="335"/>
    </location>
</feature>
<sequence length="344" mass="37265">MSLACGADAEAVTRGLGFDCHDVAPVVSVRPPWDLAHWTMPLLEVLIVGGAVFALAHAVRRHHAGDPVNLALWWASLVYLFVTEPPLYFPEWFGLDELYGFIFAHNLFTVQFMGDRLPLYIVAFYPAISQLAYELVRSLGIFRQRGPFAGSVAVAFVCQVFYEVFDQLGPRLKWWAWNPGNDVVNHPALASVPMTSMLLFASASFGALTYLVVRLTGGPRRGWSLTLRTVAAGVLTPLAMAIAGIPSSFFDGHVEAQAWILGVELAALWVAGAWIVFRDTADRPPPSAFARVYPAVYLGVLAVFWVVADGTGPAGSLPYALACFAGAAAVLATLYRKVRAPAPS</sequence>
<evidence type="ECO:0000256" key="1">
    <source>
        <dbReference type="SAM" id="Phobius"/>
    </source>
</evidence>
<feature type="transmembrane region" description="Helical" evidence="1">
    <location>
        <begin position="38"/>
        <end position="59"/>
    </location>
</feature>
<dbReference type="Proteomes" id="UP001144096">
    <property type="component" value="Unassembled WGS sequence"/>
</dbReference>
<evidence type="ECO:0000313" key="2">
    <source>
        <dbReference type="EMBL" id="MCR6483683.1"/>
    </source>
</evidence>
<keyword evidence="1" id="KW-0472">Membrane</keyword>
<comment type="caution">
    <text evidence="2">The sequence shown here is derived from an EMBL/GenBank/DDBJ whole genome shotgun (WGS) entry which is preliminary data.</text>
</comment>
<organism evidence="2 3">
    <name type="scientific">Amycolatopsis iheyensis</name>
    <dbReference type="NCBI Taxonomy" id="2945988"/>
    <lineage>
        <taxon>Bacteria</taxon>
        <taxon>Bacillati</taxon>
        <taxon>Actinomycetota</taxon>
        <taxon>Actinomycetes</taxon>
        <taxon>Pseudonocardiales</taxon>
        <taxon>Pseudonocardiaceae</taxon>
        <taxon>Amycolatopsis</taxon>
    </lineage>
</organism>
<dbReference type="EMBL" id="JAMXQV010000006">
    <property type="protein sequence ID" value="MCR6483683.1"/>
    <property type="molecule type" value="Genomic_DNA"/>
</dbReference>
<gene>
    <name evidence="2" type="ORF">M8542_12735</name>
</gene>
<dbReference type="PANTHER" id="PTHR35982">
    <property type="entry name" value="AGAP005361-PA"/>
    <property type="match status" value="1"/>
</dbReference>
<feature type="transmembrane region" description="Helical" evidence="1">
    <location>
        <begin position="71"/>
        <end position="89"/>
    </location>
</feature>
<dbReference type="AlphaFoldDB" id="A0A9X2SJ61"/>
<evidence type="ECO:0000313" key="3">
    <source>
        <dbReference type="Proteomes" id="UP001144096"/>
    </source>
</evidence>
<feature type="transmembrane region" description="Helical" evidence="1">
    <location>
        <begin position="148"/>
        <end position="165"/>
    </location>
</feature>
<keyword evidence="1" id="KW-1133">Transmembrane helix</keyword>
<feature type="transmembrane region" description="Helical" evidence="1">
    <location>
        <begin position="225"/>
        <end position="246"/>
    </location>
</feature>
<feature type="transmembrane region" description="Helical" evidence="1">
    <location>
        <begin position="188"/>
        <end position="213"/>
    </location>
</feature>
<keyword evidence="3" id="KW-1185">Reference proteome</keyword>
<reference evidence="2" key="1">
    <citation type="submission" date="2022-06" db="EMBL/GenBank/DDBJ databases">
        <title>Amycolatopsis iheyaensis sp. nov., a new species of the genus Amycolatopsis isolated from soil in Iheya island, Japan.</title>
        <authorList>
            <person name="Ngamcharungchit C."/>
            <person name="Kanto H."/>
            <person name="Take A."/>
            <person name="Intra B."/>
            <person name="Matsumoto A."/>
            <person name="Panbangred W."/>
            <person name="Inahashi Y."/>
        </authorList>
    </citation>
    <scope>NUCLEOTIDE SEQUENCE</scope>
    <source>
        <strain evidence="2">OK19-0408</strain>
    </source>
</reference>
<keyword evidence="1" id="KW-0812">Transmembrane</keyword>
<proteinExistence type="predicted"/>
<accession>A0A9X2SJ61</accession>
<protein>
    <submittedName>
        <fullName evidence="2">Uncharacterized protein</fullName>
    </submittedName>
</protein>
<feature type="transmembrane region" description="Helical" evidence="1">
    <location>
        <begin position="289"/>
        <end position="308"/>
    </location>
</feature>
<dbReference type="PANTHER" id="PTHR35982:SF1">
    <property type="entry name" value="SPIROCYCLASE, AVEC FAMILY"/>
    <property type="match status" value="1"/>
</dbReference>
<feature type="transmembrane region" description="Helical" evidence="1">
    <location>
        <begin position="117"/>
        <end position="136"/>
    </location>
</feature>
<name>A0A9X2SJ61_9PSEU</name>
<dbReference type="RefSeq" id="WP_257920318.1">
    <property type="nucleotide sequence ID" value="NZ_JAMXQV010000006.1"/>
</dbReference>